<dbReference type="CDD" id="cd05233">
    <property type="entry name" value="SDR_c"/>
    <property type="match status" value="1"/>
</dbReference>
<dbReference type="SUPFAM" id="SSF51735">
    <property type="entry name" value="NAD(P)-binding Rossmann-fold domains"/>
    <property type="match status" value="1"/>
</dbReference>
<proteinExistence type="inferred from homology"/>
<feature type="domain" description="Ketoreductase" evidence="4">
    <location>
        <begin position="2"/>
        <end position="173"/>
    </location>
</feature>
<keyword evidence="2" id="KW-0560">Oxidoreductase</keyword>
<reference evidence="5" key="1">
    <citation type="journal article" date="2014" name="Int. J. Syst. Evol. Microbiol.">
        <title>Complete genome sequence of Corynebacterium casei LMG S-19264T (=DSM 44701T), isolated from a smear-ripened cheese.</title>
        <authorList>
            <consortium name="US DOE Joint Genome Institute (JGI-PGF)"/>
            <person name="Walter F."/>
            <person name="Albersmeier A."/>
            <person name="Kalinowski J."/>
            <person name="Ruckert C."/>
        </authorList>
    </citation>
    <scope>NUCLEOTIDE SEQUENCE</scope>
    <source>
        <strain evidence="5">KCTC 23714</strain>
    </source>
</reference>
<evidence type="ECO:0000256" key="3">
    <source>
        <dbReference type="RuleBase" id="RU000363"/>
    </source>
</evidence>
<comment type="similarity">
    <text evidence="1 3">Belongs to the short-chain dehydrogenases/reductases (SDR) family.</text>
</comment>
<dbReference type="PROSITE" id="PS00061">
    <property type="entry name" value="ADH_SHORT"/>
    <property type="match status" value="1"/>
</dbReference>
<dbReference type="Gene3D" id="3.40.50.720">
    <property type="entry name" value="NAD(P)-binding Rossmann-like Domain"/>
    <property type="match status" value="1"/>
</dbReference>
<dbReference type="InterPro" id="IPR036291">
    <property type="entry name" value="NAD(P)-bd_dom_sf"/>
</dbReference>
<evidence type="ECO:0000256" key="2">
    <source>
        <dbReference type="ARBA" id="ARBA00023002"/>
    </source>
</evidence>
<reference evidence="5" key="2">
    <citation type="submission" date="2020-09" db="EMBL/GenBank/DDBJ databases">
        <authorList>
            <person name="Sun Q."/>
            <person name="Kim S."/>
        </authorList>
    </citation>
    <scope>NUCLEOTIDE SEQUENCE</scope>
    <source>
        <strain evidence="5">KCTC 23714</strain>
    </source>
</reference>
<dbReference type="PANTHER" id="PTHR44196">
    <property type="entry name" value="DEHYDROGENASE/REDUCTASE SDR FAMILY MEMBER 7B"/>
    <property type="match status" value="1"/>
</dbReference>
<dbReference type="PANTHER" id="PTHR44196:SF1">
    <property type="entry name" value="DEHYDROGENASE_REDUCTASE SDR FAMILY MEMBER 7B"/>
    <property type="match status" value="1"/>
</dbReference>
<dbReference type="PRINTS" id="PR00081">
    <property type="entry name" value="GDHRDH"/>
</dbReference>
<dbReference type="PRINTS" id="PR00080">
    <property type="entry name" value="SDRFAMILY"/>
</dbReference>
<evidence type="ECO:0000256" key="1">
    <source>
        <dbReference type="ARBA" id="ARBA00006484"/>
    </source>
</evidence>
<comment type="caution">
    <text evidence="5">The sequence shown here is derived from an EMBL/GenBank/DDBJ whole genome shotgun (WGS) entry which is preliminary data.</text>
</comment>
<dbReference type="InterPro" id="IPR020904">
    <property type="entry name" value="Sc_DH/Rdtase_CS"/>
</dbReference>
<dbReference type="AlphaFoldDB" id="A0A918J0R4"/>
<evidence type="ECO:0000313" key="6">
    <source>
        <dbReference type="Proteomes" id="UP000628984"/>
    </source>
</evidence>
<evidence type="ECO:0000313" key="5">
    <source>
        <dbReference type="EMBL" id="GGW41708.1"/>
    </source>
</evidence>
<keyword evidence="6" id="KW-1185">Reference proteome</keyword>
<sequence>MQRAMVTGATSGIGRAIAITLRQAGYAVLATGRNQAALADLAAEAPGIETLCLDLSDRAALKAALTGVKVDILINNAGVMPKPGPFDTMGFDDIDQTVEVNLQAVLSLTRLVLPQMRAAKSGHLVFTGSSAAHAPGANFAVYAATKAAISAFAASLRAEVAVDGIRVTELVPGRVQTALYESVLSAETRQSMYAGGDSLMPSDIADAVLALLRLPARADVTRLDIMPTRPVPPISLK</sequence>
<dbReference type="SMART" id="SM00822">
    <property type="entry name" value="PKS_KR"/>
    <property type="match status" value="1"/>
</dbReference>
<accession>A0A918J0R4</accession>
<dbReference type="EMBL" id="BMYQ01000013">
    <property type="protein sequence ID" value="GGW41708.1"/>
    <property type="molecule type" value="Genomic_DNA"/>
</dbReference>
<dbReference type="GO" id="GO:0016020">
    <property type="term" value="C:membrane"/>
    <property type="evidence" value="ECO:0007669"/>
    <property type="project" value="TreeGrafter"/>
</dbReference>
<organism evidence="5 6">
    <name type="scientific">Gemmobacter lanyuensis</name>
    <dbReference type="NCBI Taxonomy" id="1054497"/>
    <lineage>
        <taxon>Bacteria</taxon>
        <taxon>Pseudomonadati</taxon>
        <taxon>Pseudomonadota</taxon>
        <taxon>Alphaproteobacteria</taxon>
        <taxon>Rhodobacterales</taxon>
        <taxon>Paracoccaceae</taxon>
        <taxon>Gemmobacter</taxon>
    </lineage>
</organism>
<name>A0A918J0R4_9RHOB</name>
<dbReference type="InterPro" id="IPR057326">
    <property type="entry name" value="KR_dom"/>
</dbReference>
<gene>
    <name evidence="5" type="ORF">GCM10011452_32630</name>
</gene>
<dbReference type="Pfam" id="PF00106">
    <property type="entry name" value="adh_short"/>
    <property type="match status" value="1"/>
</dbReference>
<dbReference type="RefSeq" id="WP_189634943.1">
    <property type="nucleotide sequence ID" value="NZ_BMYQ01000013.1"/>
</dbReference>
<evidence type="ECO:0000259" key="4">
    <source>
        <dbReference type="SMART" id="SM00822"/>
    </source>
</evidence>
<dbReference type="Proteomes" id="UP000628984">
    <property type="component" value="Unassembled WGS sequence"/>
</dbReference>
<dbReference type="InterPro" id="IPR002347">
    <property type="entry name" value="SDR_fam"/>
</dbReference>
<protein>
    <submittedName>
        <fullName evidence="5">Short-chain dehydrogenase</fullName>
    </submittedName>
</protein>
<dbReference type="GO" id="GO:0016491">
    <property type="term" value="F:oxidoreductase activity"/>
    <property type="evidence" value="ECO:0007669"/>
    <property type="project" value="UniProtKB-KW"/>
</dbReference>